<keyword evidence="1" id="KW-0812">Transmembrane</keyword>
<gene>
    <name evidence="2" type="ORF">EV671_101116</name>
</gene>
<feature type="transmembrane region" description="Helical" evidence="1">
    <location>
        <begin position="136"/>
        <end position="156"/>
    </location>
</feature>
<dbReference type="RefSeq" id="WP_132571432.1">
    <property type="nucleotide sequence ID" value="NZ_CBCSGL010000038.1"/>
</dbReference>
<feature type="transmembrane region" description="Helical" evidence="1">
    <location>
        <begin position="192"/>
        <end position="213"/>
    </location>
</feature>
<keyword evidence="3" id="KW-1185">Reference proteome</keyword>
<accession>A0A4R3V281</accession>
<feature type="transmembrane region" description="Helical" evidence="1">
    <location>
        <begin position="54"/>
        <end position="77"/>
    </location>
</feature>
<evidence type="ECO:0000313" key="3">
    <source>
        <dbReference type="Proteomes" id="UP000295110"/>
    </source>
</evidence>
<evidence type="ECO:0000256" key="1">
    <source>
        <dbReference type="SAM" id="Phobius"/>
    </source>
</evidence>
<feature type="transmembrane region" description="Helical" evidence="1">
    <location>
        <begin position="162"/>
        <end position="180"/>
    </location>
</feature>
<dbReference type="EMBL" id="SMBU01000011">
    <property type="protein sequence ID" value="TCU97343.1"/>
    <property type="molecule type" value="Genomic_DNA"/>
</dbReference>
<dbReference type="Proteomes" id="UP000295110">
    <property type="component" value="Unassembled WGS sequence"/>
</dbReference>
<feature type="transmembrane region" description="Helical" evidence="1">
    <location>
        <begin position="102"/>
        <end position="124"/>
    </location>
</feature>
<feature type="transmembrane region" description="Helical" evidence="1">
    <location>
        <begin position="24"/>
        <end position="42"/>
    </location>
</feature>
<keyword evidence="1" id="KW-1133">Transmembrane helix</keyword>
<dbReference type="OrthoDB" id="8898117at2"/>
<comment type="caution">
    <text evidence="2">The sequence shown here is derived from an EMBL/GenBank/DDBJ whole genome shotgun (WGS) entry which is preliminary data.</text>
</comment>
<sequence length="299" mass="30413">MTPPLLSALARVLASIDAPRNLRALYGLLTGFCIAGLLLAMARSALLRDQALLSALWLGLGLAVAFFGVNATGLMLMDQARGLPVRDPQDAFADALRCAHRLLLALLACVALAALVLLLLAALLWATRLPGVGAPLLAVVLPAGVLVLGGISFVLVVPVGPLAGPAVWAGAHAPGVLRFMRQRLRQGLPETALLMAAVYLLAALATAAVSFVVVSGSQLLAGLAILGAGVELPARQLLAGVMGLGPRSLGASGMPLEGGNLGLTALIGGGVVFALALVLPTLVWLRGCCAVYLALTEDE</sequence>
<evidence type="ECO:0000313" key="2">
    <source>
        <dbReference type="EMBL" id="TCU97343.1"/>
    </source>
</evidence>
<protein>
    <submittedName>
        <fullName evidence="2">Uncharacterized protein</fullName>
    </submittedName>
</protein>
<keyword evidence="1" id="KW-0472">Membrane</keyword>
<reference evidence="2 3" key="1">
    <citation type="submission" date="2019-03" db="EMBL/GenBank/DDBJ databases">
        <title>Genomic Encyclopedia of Type Strains, Phase IV (KMG-IV): sequencing the most valuable type-strain genomes for metagenomic binning, comparative biology and taxonomic classification.</title>
        <authorList>
            <person name="Goeker M."/>
        </authorList>
    </citation>
    <scope>NUCLEOTIDE SEQUENCE [LARGE SCALE GENOMIC DNA]</scope>
    <source>
        <strain evidence="2 3">DSM 654</strain>
    </source>
</reference>
<organism evidence="2 3">
    <name type="scientific">Roseateles saccharophilus</name>
    <name type="common">Pseudomonas saccharophila</name>
    <dbReference type="NCBI Taxonomy" id="304"/>
    <lineage>
        <taxon>Bacteria</taxon>
        <taxon>Pseudomonadati</taxon>
        <taxon>Pseudomonadota</taxon>
        <taxon>Betaproteobacteria</taxon>
        <taxon>Burkholderiales</taxon>
        <taxon>Sphaerotilaceae</taxon>
        <taxon>Roseateles</taxon>
    </lineage>
</organism>
<proteinExistence type="predicted"/>
<feature type="transmembrane region" description="Helical" evidence="1">
    <location>
        <begin position="259"/>
        <end position="285"/>
    </location>
</feature>
<dbReference type="AlphaFoldDB" id="A0A4R3V281"/>
<name>A0A4R3V281_ROSSA</name>